<dbReference type="Proteomes" id="UP000182276">
    <property type="component" value="Unassembled WGS sequence"/>
</dbReference>
<accession>A0A8D3Y529</accession>
<organism evidence="3 5">
    <name type="scientific">Stutzerimonas balearica DSM 6083</name>
    <dbReference type="NCBI Taxonomy" id="1123016"/>
    <lineage>
        <taxon>Bacteria</taxon>
        <taxon>Pseudomonadati</taxon>
        <taxon>Pseudomonadota</taxon>
        <taxon>Gammaproteobacteria</taxon>
        <taxon>Pseudomonadales</taxon>
        <taxon>Pseudomonadaceae</taxon>
        <taxon>Stutzerimonas</taxon>
    </lineage>
</organism>
<evidence type="ECO:0000313" key="5">
    <source>
        <dbReference type="Proteomes" id="UP000031271"/>
    </source>
</evidence>
<evidence type="ECO:0000313" key="3">
    <source>
        <dbReference type="EMBL" id="AJE17344.1"/>
    </source>
</evidence>
<dbReference type="SUPFAM" id="SSF56935">
    <property type="entry name" value="Porins"/>
    <property type="match status" value="1"/>
</dbReference>
<dbReference type="InterPro" id="IPR018759">
    <property type="entry name" value="BBP2_2"/>
</dbReference>
<feature type="region of interest" description="Disordered" evidence="1">
    <location>
        <begin position="21"/>
        <end position="44"/>
    </location>
</feature>
<evidence type="ECO:0000313" key="6">
    <source>
        <dbReference type="Proteomes" id="UP000182276"/>
    </source>
</evidence>
<dbReference type="EMBL" id="FNHO01000001">
    <property type="protein sequence ID" value="SDM00149.1"/>
    <property type="molecule type" value="Genomic_DNA"/>
</dbReference>
<proteinExistence type="predicted"/>
<reference evidence="4 6" key="2">
    <citation type="submission" date="2016-10" db="EMBL/GenBank/DDBJ databases">
        <authorList>
            <person name="Varghese N."/>
            <person name="Submissions S."/>
        </authorList>
    </citation>
    <scope>NUCLEOTIDE SEQUENCE [LARGE SCALE GENOMIC DNA]</scope>
    <source>
        <strain evidence="4 6">DSM 6083</strain>
    </source>
</reference>
<evidence type="ECO:0000313" key="4">
    <source>
        <dbReference type="EMBL" id="SDM00149.1"/>
    </source>
</evidence>
<dbReference type="KEGG" id="pbm:CL52_02420"/>
<feature type="chain" id="PRO_5034307114" evidence="2">
    <location>
        <begin position="20"/>
        <end position="541"/>
    </location>
</feature>
<reference evidence="3 5" key="3">
    <citation type="journal article" name="Genome Announc.">
        <title>Complete Genome Sequence of Pseudomonas balearica DSM 6083T.</title>
        <authorList>
            <person name="Bennasar-Figueras A."/>
            <person name="Salva-Serra F."/>
            <person name="Jaen-Luchoro D."/>
            <person name="Segui C."/>
            <person name="Aliaga F."/>
            <person name="Busquets A."/>
            <person name="Gomila M."/>
            <person name="Moore E.R."/>
            <person name="Lalucat J."/>
        </authorList>
    </citation>
    <scope>NUCLEOTIDE SEQUENCE [LARGE SCALE GENOMIC DNA]</scope>
    <source>
        <strain evidence="5">DSM 6083</strain>
        <strain evidence="3">DSM6083</strain>
    </source>
</reference>
<dbReference type="Pfam" id="PF10082">
    <property type="entry name" value="BBP2_2"/>
    <property type="match status" value="1"/>
</dbReference>
<evidence type="ECO:0000256" key="2">
    <source>
        <dbReference type="SAM" id="SignalP"/>
    </source>
</evidence>
<dbReference type="Proteomes" id="UP000031271">
    <property type="component" value="Chromosome"/>
</dbReference>
<evidence type="ECO:0000256" key="1">
    <source>
        <dbReference type="SAM" id="MobiDB-lite"/>
    </source>
</evidence>
<gene>
    <name evidence="3" type="ORF">CL52_02420</name>
    <name evidence="4" type="ORF">SAMN05660875_101498</name>
</gene>
<feature type="region of interest" description="Disordered" evidence="1">
    <location>
        <begin position="486"/>
        <end position="541"/>
    </location>
</feature>
<sequence length="541" mass="59875">MGRILVATLVAFASASVLAQTDTTAPASGSPKPRPSRAEQREFPGLPWGSFRAFPELTFWTMRDDNIYAQRSGEIEDTVYTFSPTLLLQSDWQRHALNLNMGADFDRYQDHGEENVDDYWLGFDGQYEFTEQTRLFGGMRHTRDHEDRYVAGTPGPDQQREPTRYDHEEAHLGLASDLGKWRLRGGTTFDRYDYEDATATSGARIDNRDRRYDLVSIGLRAGYALSAEYEPFVQYATDQRRYDQPINGTGFNRDSDGYRAAAGLRFVRPRQRLAGEVFLGSLRQRYDHPGFSDVRKPYFGAQLAWRPDVVTRVDLYIDRSIEETTVALDDRYAAGTLDTVYGFEVERKLTSRLSVVGHAAYIDSELLSYPRQDKITDAGAGLRYYLTPTLFVGSNLRVIDRDSDELDGEYRRSQISLSLGYTPGRSSSYRLPAAALAQGSAYPLTPLPLSELFDGLYGGAALGMARSTAKPPAAAATAAAMSARTGPTASASCSSSAMAGSSGAGTWAPRPKAKPARPTGPLPRARPTRAAARWTRTTAMD</sequence>
<reference evidence="5" key="1">
    <citation type="submission" date="2014-03" db="EMBL/GenBank/DDBJ databases">
        <title>Complete genome of Pseudomonas balearica DSM 6083T, a sewage water isolate from an enrichment with 2-methylnaphthalene.</title>
        <authorList>
            <person name="Salva-Serra F."/>
            <person name="Jaen-Luchoro D."/>
            <person name="Busquets A."/>
            <person name="Pena A."/>
            <person name="Gomila M."/>
            <person name="Bosch R."/>
            <person name="Nogales B."/>
            <person name="Garcia-Valdes E."/>
            <person name="Lalucat J."/>
            <person name="Bennasar A."/>
        </authorList>
    </citation>
    <scope>NUCLEOTIDE SEQUENCE [LARGE SCALE GENOMIC DNA]</scope>
    <source>
        <strain evidence="5">DSM 6083</strain>
    </source>
</reference>
<keyword evidence="2" id="KW-0732">Signal</keyword>
<protein>
    <submittedName>
        <fullName evidence="3">Uncharacterized protein</fullName>
    </submittedName>
</protein>
<dbReference type="AlphaFoldDB" id="A0A8D3Y529"/>
<name>A0A8D3Y529_9GAMM</name>
<keyword evidence="6" id="KW-1185">Reference proteome</keyword>
<feature type="signal peptide" evidence="2">
    <location>
        <begin position="1"/>
        <end position="19"/>
    </location>
</feature>
<dbReference type="EMBL" id="CP007511">
    <property type="protein sequence ID" value="AJE17344.1"/>
    <property type="molecule type" value="Genomic_DNA"/>
</dbReference>